<feature type="domain" description="2OGFeDO JBP1/TET oxygenase" evidence="6">
    <location>
        <begin position="17"/>
        <end position="170"/>
    </location>
</feature>
<comment type="cofactor">
    <cofactor evidence="1">
        <name>Fe(2+)</name>
        <dbReference type="ChEBI" id="CHEBI:29033"/>
    </cofactor>
</comment>
<sequence>GRLTISPAYFMQSHERLQDPLVISASYSNKQVQHWLDAMSNTECFWNGITAAIAPELFEAGSAAISEVYGKTRTPPKSVPVSKWPSIFSGLEVIVNRTTPPHRDCGRAPSHYDLLVSLGIGHDATLSIQDLRADLNYSPGTMCFICGKVLEHSAGPWENGERFVLAHFMKDKVHGRVGVARPAFLVQADFLHSLGSEEMHCKAKKQSRRM</sequence>
<evidence type="ECO:0000259" key="6">
    <source>
        <dbReference type="Pfam" id="PF12851"/>
    </source>
</evidence>
<organism evidence="7 8">
    <name type="scientific">Rhizopogon vinicolor AM-OR11-026</name>
    <dbReference type="NCBI Taxonomy" id="1314800"/>
    <lineage>
        <taxon>Eukaryota</taxon>
        <taxon>Fungi</taxon>
        <taxon>Dikarya</taxon>
        <taxon>Basidiomycota</taxon>
        <taxon>Agaricomycotina</taxon>
        <taxon>Agaricomycetes</taxon>
        <taxon>Agaricomycetidae</taxon>
        <taxon>Boletales</taxon>
        <taxon>Suillineae</taxon>
        <taxon>Rhizopogonaceae</taxon>
        <taxon>Rhizopogon</taxon>
    </lineage>
</organism>
<keyword evidence="4" id="KW-0560">Oxidoreductase</keyword>
<name>A0A1B7MG12_9AGAM</name>
<dbReference type="AlphaFoldDB" id="A0A1B7MG12"/>
<dbReference type="InterPro" id="IPR024779">
    <property type="entry name" value="2OGFeDO_JBP1/TET_oxygenase_dom"/>
</dbReference>
<dbReference type="Proteomes" id="UP000092154">
    <property type="component" value="Unassembled WGS sequence"/>
</dbReference>
<keyword evidence="2" id="KW-0479">Metal-binding</keyword>
<dbReference type="GO" id="GO:0051213">
    <property type="term" value="F:dioxygenase activity"/>
    <property type="evidence" value="ECO:0007669"/>
    <property type="project" value="UniProtKB-KW"/>
</dbReference>
<reference evidence="7 8" key="1">
    <citation type="submission" date="2016-06" db="EMBL/GenBank/DDBJ databases">
        <title>Comparative genomics of the ectomycorrhizal sister species Rhizopogon vinicolor and Rhizopogon vesiculosus (Basidiomycota: Boletales) reveals a divergence of the mating type B locus.</title>
        <authorList>
            <consortium name="DOE Joint Genome Institute"/>
            <person name="Mujic A.B."/>
            <person name="Kuo A."/>
            <person name="Tritt A."/>
            <person name="Lipzen A."/>
            <person name="Chen C."/>
            <person name="Johnson J."/>
            <person name="Sharma A."/>
            <person name="Barry K."/>
            <person name="Grigoriev I.V."/>
            <person name="Spatafora J.W."/>
        </authorList>
    </citation>
    <scope>NUCLEOTIDE SEQUENCE [LARGE SCALE GENOMIC DNA]</scope>
    <source>
        <strain evidence="7 8">AM-OR11-026</strain>
    </source>
</reference>
<accession>A0A1B7MG12</accession>
<evidence type="ECO:0000313" key="8">
    <source>
        <dbReference type="Proteomes" id="UP000092154"/>
    </source>
</evidence>
<dbReference type="InParanoid" id="A0A1B7MG12"/>
<proteinExistence type="predicted"/>
<keyword evidence="8" id="KW-1185">Reference proteome</keyword>
<gene>
    <name evidence="7" type="ORF">K503DRAFT_703575</name>
</gene>
<evidence type="ECO:0000256" key="1">
    <source>
        <dbReference type="ARBA" id="ARBA00001954"/>
    </source>
</evidence>
<evidence type="ECO:0000313" key="7">
    <source>
        <dbReference type="EMBL" id="OAX31534.1"/>
    </source>
</evidence>
<dbReference type="EMBL" id="KV449357">
    <property type="protein sequence ID" value="OAX31534.1"/>
    <property type="molecule type" value="Genomic_DNA"/>
</dbReference>
<evidence type="ECO:0000256" key="4">
    <source>
        <dbReference type="ARBA" id="ARBA00023002"/>
    </source>
</evidence>
<protein>
    <recommendedName>
        <fullName evidence="6">2OGFeDO JBP1/TET oxygenase domain-containing protein</fullName>
    </recommendedName>
</protein>
<keyword evidence="5" id="KW-0408">Iron</keyword>
<dbReference type="GO" id="GO:0046872">
    <property type="term" value="F:metal ion binding"/>
    <property type="evidence" value="ECO:0007669"/>
    <property type="project" value="UniProtKB-KW"/>
</dbReference>
<feature type="non-terminal residue" evidence="7">
    <location>
        <position position="1"/>
    </location>
</feature>
<evidence type="ECO:0000256" key="5">
    <source>
        <dbReference type="ARBA" id="ARBA00023004"/>
    </source>
</evidence>
<dbReference type="Pfam" id="PF12851">
    <property type="entry name" value="Tet_JBP"/>
    <property type="match status" value="1"/>
</dbReference>
<keyword evidence="3" id="KW-0223">Dioxygenase</keyword>
<dbReference type="OrthoDB" id="3200752at2759"/>
<evidence type="ECO:0000256" key="3">
    <source>
        <dbReference type="ARBA" id="ARBA00022964"/>
    </source>
</evidence>
<evidence type="ECO:0000256" key="2">
    <source>
        <dbReference type="ARBA" id="ARBA00022723"/>
    </source>
</evidence>
<dbReference type="Gene3D" id="3.60.130.30">
    <property type="match status" value="1"/>
</dbReference>